<dbReference type="InterPro" id="IPR049326">
    <property type="entry name" value="Rhodopsin_dom_fungi"/>
</dbReference>
<gene>
    <name evidence="9" type="ORF">EK21DRAFT_94936</name>
</gene>
<feature type="region of interest" description="Disordered" evidence="6">
    <location>
        <begin position="345"/>
        <end position="401"/>
    </location>
</feature>
<evidence type="ECO:0000259" key="8">
    <source>
        <dbReference type="Pfam" id="PF20684"/>
    </source>
</evidence>
<evidence type="ECO:0000256" key="2">
    <source>
        <dbReference type="ARBA" id="ARBA00022692"/>
    </source>
</evidence>
<comment type="similarity">
    <text evidence="5">Belongs to the SAT4 family.</text>
</comment>
<dbReference type="AlphaFoldDB" id="A0A9P4GXP7"/>
<organism evidence="9 10">
    <name type="scientific">Setomelanomma holmii</name>
    <dbReference type="NCBI Taxonomy" id="210430"/>
    <lineage>
        <taxon>Eukaryota</taxon>
        <taxon>Fungi</taxon>
        <taxon>Dikarya</taxon>
        <taxon>Ascomycota</taxon>
        <taxon>Pezizomycotina</taxon>
        <taxon>Dothideomycetes</taxon>
        <taxon>Pleosporomycetidae</taxon>
        <taxon>Pleosporales</taxon>
        <taxon>Pleosporineae</taxon>
        <taxon>Phaeosphaeriaceae</taxon>
        <taxon>Setomelanomma</taxon>
    </lineage>
</organism>
<keyword evidence="3 7" id="KW-1133">Transmembrane helix</keyword>
<dbReference type="EMBL" id="ML978351">
    <property type="protein sequence ID" value="KAF2023420.1"/>
    <property type="molecule type" value="Genomic_DNA"/>
</dbReference>
<dbReference type="GO" id="GO:0016020">
    <property type="term" value="C:membrane"/>
    <property type="evidence" value="ECO:0007669"/>
    <property type="project" value="UniProtKB-SubCell"/>
</dbReference>
<feature type="transmembrane region" description="Helical" evidence="7">
    <location>
        <begin position="126"/>
        <end position="149"/>
    </location>
</feature>
<feature type="transmembrane region" description="Helical" evidence="7">
    <location>
        <begin position="282"/>
        <end position="300"/>
    </location>
</feature>
<protein>
    <recommendedName>
        <fullName evidence="8">Rhodopsin domain-containing protein</fullName>
    </recommendedName>
</protein>
<comment type="caution">
    <text evidence="9">The sequence shown here is derived from an EMBL/GenBank/DDBJ whole genome shotgun (WGS) entry which is preliminary data.</text>
</comment>
<evidence type="ECO:0000256" key="6">
    <source>
        <dbReference type="SAM" id="MobiDB-lite"/>
    </source>
</evidence>
<keyword evidence="10" id="KW-1185">Reference proteome</keyword>
<sequence length="401" mass="44095">MGLTIPDVDALAALPPSALAQIPGEAPPPGVVPNFAHPASNVPLILGLSYFFFAVSAICFLLRVWTRAVIVKRWQWDDITITAGYIFAIVHLVVTTRGCLYGGTGKHQYEIGLNILLSKQGLQQSYVTVIVGTPALGLIKMSLLIQYYLLFNVRRYIRISVWIAGVIFSVYYVSVTITAFVLNSPWNGESLLHTIVSWHYLKFAEFAIPTGVIGMVFDWFLFFLPMPAVWSLHLNISRKIGILLIFATGGVGAVASIVSLHYRVQIQNDMSDVTWKVGFVLLWSQIEMFAGVTASCMPTVRQFFSRQELLKSWGSSLRRSIIRSSTRSSSNAEQLPAHVATLREYESKKPKNGGNQNEKSGNGDLEAGHGSNATLTRDSASSLGKDDASASLQSVSIDSYR</sequence>
<feature type="transmembrane region" description="Helical" evidence="7">
    <location>
        <begin position="206"/>
        <end position="230"/>
    </location>
</feature>
<evidence type="ECO:0000256" key="4">
    <source>
        <dbReference type="ARBA" id="ARBA00023136"/>
    </source>
</evidence>
<evidence type="ECO:0000256" key="3">
    <source>
        <dbReference type="ARBA" id="ARBA00022989"/>
    </source>
</evidence>
<evidence type="ECO:0000313" key="10">
    <source>
        <dbReference type="Proteomes" id="UP000799777"/>
    </source>
</evidence>
<dbReference type="InterPro" id="IPR052337">
    <property type="entry name" value="SAT4-like"/>
</dbReference>
<accession>A0A9P4GXP7</accession>
<feature type="transmembrane region" description="Helical" evidence="7">
    <location>
        <begin position="76"/>
        <end position="94"/>
    </location>
</feature>
<dbReference type="Proteomes" id="UP000799777">
    <property type="component" value="Unassembled WGS sequence"/>
</dbReference>
<comment type="subcellular location">
    <subcellularLocation>
        <location evidence="1">Membrane</location>
        <topology evidence="1">Multi-pass membrane protein</topology>
    </subcellularLocation>
</comment>
<keyword evidence="4 7" id="KW-0472">Membrane</keyword>
<dbReference type="PANTHER" id="PTHR33048">
    <property type="entry name" value="PTH11-LIKE INTEGRAL MEMBRANE PROTEIN (AFU_ORTHOLOGUE AFUA_5G11245)"/>
    <property type="match status" value="1"/>
</dbReference>
<evidence type="ECO:0000256" key="5">
    <source>
        <dbReference type="ARBA" id="ARBA00038359"/>
    </source>
</evidence>
<keyword evidence="2 7" id="KW-0812">Transmembrane</keyword>
<proteinExistence type="inferred from homology"/>
<feature type="domain" description="Rhodopsin" evidence="8">
    <location>
        <begin position="62"/>
        <end position="306"/>
    </location>
</feature>
<evidence type="ECO:0000256" key="1">
    <source>
        <dbReference type="ARBA" id="ARBA00004141"/>
    </source>
</evidence>
<feature type="transmembrane region" description="Helical" evidence="7">
    <location>
        <begin position="161"/>
        <end position="186"/>
    </location>
</feature>
<name>A0A9P4GXP7_9PLEO</name>
<feature type="compositionally biased region" description="Polar residues" evidence="6">
    <location>
        <begin position="371"/>
        <end position="382"/>
    </location>
</feature>
<feature type="transmembrane region" description="Helical" evidence="7">
    <location>
        <begin position="44"/>
        <end position="64"/>
    </location>
</feature>
<evidence type="ECO:0000313" key="9">
    <source>
        <dbReference type="EMBL" id="KAF2023420.1"/>
    </source>
</evidence>
<feature type="transmembrane region" description="Helical" evidence="7">
    <location>
        <begin position="242"/>
        <end position="262"/>
    </location>
</feature>
<dbReference type="PANTHER" id="PTHR33048:SF158">
    <property type="entry name" value="MEMBRANE PROTEIN PTH11-LIKE, PUTATIVE-RELATED"/>
    <property type="match status" value="1"/>
</dbReference>
<feature type="compositionally biased region" description="Polar residues" evidence="6">
    <location>
        <begin position="390"/>
        <end position="401"/>
    </location>
</feature>
<dbReference type="Pfam" id="PF20684">
    <property type="entry name" value="Fung_rhodopsin"/>
    <property type="match status" value="1"/>
</dbReference>
<reference evidence="9" key="1">
    <citation type="journal article" date="2020" name="Stud. Mycol.">
        <title>101 Dothideomycetes genomes: a test case for predicting lifestyles and emergence of pathogens.</title>
        <authorList>
            <person name="Haridas S."/>
            <person name="Albert R."/>
            <person name="Binder M."/>
            <person name="Bloem J."/>
            <person name="Labutti K."/>
            <person name="Salamov A."/>
            <person name="Andreopoulos B."/>
            <person name="Baker S."/>
            <person name="Barry K."/>
            <person name="Bills G."/>
            <person name="Bluhm B."/>
            <person name="Cannon C."/>
            <person name="Castanera R."/>
            <person name="Culley D."/>
            <person name="Daum C."/>
            <person name="Ezra D."/>
            <person name="Gonzalez J."/>
            <person name="Henrissat B."/>
            <person name="Kuo A."/>
            <person name="Liang C."/>
            <person name="Lipzen A."/>
            <person name="Lutzoni F."/>
            <person name="Magnuson J."/>
            <person name="Mondo S."/>
            <person name="Nolan M."/>
            <person name="Ohm R."/>
            <person name="Pangilinan J."/>
            <person name="Park H.-J."/>
            <person name="Ramirez L."/>
            <person name="Alfaro M."/>
            <person name="Sun H."/>
            <person name="Tritt A."/>
            <person name="Yoshinaga Y."/>
            <person name="Zwiers L.-H."/>
            <person name="Turgeon B."/>
            <person name="Goodwin S."/>
            <person name="Spatafora J."/>
            <person name="Crous P."/>
            <person name="Grigoriev I."/>
        </authorList>
    </citation>
    <scope>NUCLEOTIDE SEQUENCE</scope>
    <source>
        <strain evidence="9">CBS 110217</strain>
    </source>
</reference>
<evidence type="ECO:0000256" key="7">
    <source>
        <dbReference type="SAM" id="Phobius"/>
    </source>
</evidence>
<dbReference type="OrthoDB" id="444631at2759"/>